<dbReference type="AlphaFoldDB" id="V5B342"/>
<dbReference type="Pfam" id="PF10096">
    <property type="entry name" value="DUF2334"/>
    <property type="match status" value="1"/>
</dbReference>
<dbReference type="GO" id="GO:0005975">
    <property type="term" value="P:carbohydrate metabolic process"/>
    <property type="evidence" value="ECO:0007669"/>
    <property type="project" value="InterPro"/>
</dbReference>
<dbReference type="Gene3D" id="3.20.20.370">
    <property type="entry name" value="Glycoside hydrolase/deacetylase"/>
    <property type="match status" value="1"/>
</dbReference>
<proteinExistence type="predicted"/>
<protein>
    <submittedName>
        <fullName evidence="2">Polysaccharide deacetylase</fullName>
    </submittedName>
</protein>
<comment type="caution">
    <text evidence="2">The sequence shown here is derived from an EMBL/GenBank/DDBJ whole genome shotgun (WGS) entry which is preliminary data.</text>
</comment>
<reference evidence="2 3" key="1">
    <citation type="journal article" date="2013" name="Genome Announc.">
        <title>Draft Genome Sequence of the Methanotrophic Gammaproteobacterium Methyloglobulus morosus DSM 22980 Strain KoM1.</title>
        <authorList>
            <person name="Poehlein A."/>
            <person name="Deutzmann J.S."/>
            <person name="Daniel R."/>
            <person name="Simeonova D.D."/>
        </authorList>
    </citation>
    <scope>NUCLEOTIDE SEQUENCE [LARGE SCALE GENOMIC DNA]</scope>
    <source>
        <strain evidence="2 3">KoM1</strain>
    </source>
</reference>
<feature type="region of interest" description="Disordered" evidence="1">
    <location>
        <begin position="90"/>
        <end position="110"/>
    </location>
</feature>
<evidence type="ECO:0000256" key="1">
    <source>
        <dbReference type="SAM" id="MobiDB-lite"/>
    </source>
</evidence>
<evidence type="ECO:0000313" key="2">
    <source>
        <dbReference type="EMBL" id="ESS67580.1"/>
    </source>
</evidence>
<gene>
    <name evidence="2" type="ORF">MGMO_162c00100</name>
</gene>
<name>V5B342_9GAMM</name>
<dbReference type="PATRIC" id="fig|1116472.3.peg.3743"/>
<dbReference type="InterPro" id="IPR018763">
    <property type="entry name" value="DUF2334"/>
</dbReference>
<dbReference type="eggNOG" id="COG0726">
    <property type="taxonomic scope" value="Bacteria"/>
</dbReference>
<organism evidence="2 3">
    <name type="scientific">Methyloglobulus morosus KoM1</name>
    <dbReference type="NCBI Taxonomy" id="1116472"/>
    <lineage>
        <taxon>Bacteria</taxon>
        <taxon>Pseudomonadati</taxon>
        <taxon>Pseudomonadota</taxon>
        <taxon>Gammaproteobacteria</taxon>
        <taxon>Methylococcales</taxon>
        <taxon>Methylococcaceae</taxon>
        <taxon>Methyloglobulus</taxon>
    </lineage>
</organism>
<dbReference type="SUPFAM" id="SSF88713">
    <property type="entry name" value="Glycoside hydrolase/deacetylase"/>
    <property type="match status" value="1"/>
</dbReference>
<dbReference type="InterPro" id="IPR011330">
    <property type="entry name" value="Glyco_hydro/deAcase_b/a-brl"/>
</dbReference>
<dbReference type="STRING" id="1116472.MGMO_162c00100"/>
<dbReference type="Proteomes" id="UP000017842">
    <property type="component" value="Unassembled WGS sequence"/>
</dbReference>
<sequence length="246" mass="27811">MPNWLDPVKAILDRAATPVDVFFRDDDAGWANDRLYLLLDEFAKVEIPIDLAVIPEALEDGLGYELLSRWRQNEHRLGFHQHGYRHTNHEKEGRKCEFGNSRSKDKQKDDLAKGQHVLRNVLGHSLDPFFTPPWNRCTQATVECLGELNFQLLSRDITATNLASSTIKQIPVHIDWSKIIKSSGQALPEMGEVIASNFASNKLTGIMLHHEDMDKEQLQPLAELLAVFSGHNKLRGLLLRDTLGTG</sequence>
<evidence type="ECO:0000313" key="3">
    <source>
        <dbReference type="Proteomes" id="UP000017842"/>
    </source>
</evidence>
<dbReference type="OrthoDB" id="5569069at2"/>
<dbReference type="EMBL" id="AYLO01000148">
    <property type="protein sequence ID" value="ESS67580.1"/>
    <property type="molecule type" value="Genomic_DNA"/>
</dbReference>
<accession>V5B342</accession>
<keyword evidence="3" id="KW-1185">Reference proteome</keyword>
<dbReference type="RefSeq" id="WP_023496353.1">
    <property type="nucleotide sequence ID" value="NZ_AYLO01000148.1"/>
</dbReference>